<reference evidence="3 4" key="1">
    <citation type="journal article" date="2021" name="Int. J. Syst. Evol. Microbiol.">
        <title>Lentilactobacillus fungorum sp. nov., isolated from spent mushroom substrates.</title>
        <authorList>
            <person name="Tohno M."/>
            <person name="Tanizawa Y."/>
            <person name="Kojima Y."/>
            <person name="Sakamoto M."/>
            <person name="Ohkuma M."/>
            <person name="Kobayashi H."/>
        </authorList>
    </citation>
    <scope>NUCLEOTIDE SEQUENCE [LARGE SCALE GENOMIC DNA]</scope>
    <source>
        <strain evidence="3 4">YK48G</strain>
    </source>
</reference>
<dbReference type="EMBL" id="BNJR01000008">
    <property type="protein sequence ID" value="GHP13418.1"/>
    <property type="molecule type" value="Genomic_DNA"/>
</dbReference>
<dbReference type="Proteomes" id="UP000604765">
    <property type="component" value="Unassembled WGS sequence"/>
</dbReference>
<gene>
    <name evidence="3" type="ORF">YK48G_08430</name>
</gene>
<dbReference type="RefSeq" id="WP_373300160.1">
    <property type="nucleotide sequence ID" value="NZ_BNJR01000008.1"/>
</dbReference>
<evidence type="ECO:0000313" key="4">
    <source>
        <dbReference type="Proteomes" id="UP000604765"/>
    </source>
</evidence>
<dbReference type="Pfam" id="PF19087">
    <property type="entry name" value="DUF5776"/>
    <property type="match status" value="1"/>
</dbReference>
<keyword evidence="4" id="KW-1185">Reference proteome</keyword>
<accession>A0ABQ3VYF3</accession>
<dbReference type="Gene3D" id="3.10.20.320">
    <property type="entry name" value="Putative peptidoglycan bound protein (lpxtg motif)"/>
    <property type="match status" value="1"/>
</dbReference>
<name>A0ABQ3VYF3_9LACO</name>
<feature type="domain" description="DUF5776" evidence="2">
    <location>
        <begin position="399"/>
        <end position="467"/>
    </location>
</feature>
<organism evidence="3 4">
    <name type="scientific">Lentilactobacillus fungorum</name>
    <dbReference type="NCBI Taxonomy" id="2201250"/>
    <lineage>
        <taxon>Bacteria</taxon>
        <taxon>Bacillati</taxon>
        <taxon>Bacillota</taxon>
        <taxon>Bacilli</taxon>
        <taxon>Lactobacillales</taxon>
        <taxon>Lactobacillaceae</taxon>
        <taxon>Lentilactobacillus</taxon>
    </lineage>
</organism>
<comment type="caution">
    <text evidence="3">The sequence shown here is derived from an EMBL/GenBank/DDBJ whole genome shotgun (WGS) entry which is preliminary data.</text>
</comment>
<proteinExistence type="predicted"/>
<feature type="compositionally biased region" description="Low complexity" evidence="1">
    <location>
        <begin position="289"/>
        <end position="305"/>
    </location>
</feature>
<evidence type="ECO:0000313" key="3">
    <source>
        <dbReference type="EMBL" id="GHP13418.1"/>
    </source>
</evidence>
<evidence type="ECO:0000259" key="2">
    <source>
        <dbReference type="Pfam" id="PF19087"/>
    </source>
</evidence>
<sequence>MAKNQMRAIMATCYICLVSVIIFLIGGQSLNVRADDTPTKITTTVYVVDTKGNQLKAPAQFTITATNSTVDCVNVSVPGYEPVETVRSIKFGVDPAFQAILNASSKAMTLDTPNNRVIATLQPVNPNDSLQITYIGMAEFQVLVDNKLMKPFNTISEAFINFLEAIKTGISFEGTPPLSMQFYGQMAPSSITVTYEYQPASATVNYVNDDAKGAIVKSDLIDGFVAKNGEYTPVAPNGYQLVDPKPIKYTLTSDDTDNLTVHVKPASTTASVTPSTPTGEITTPKHDSSSAATTLAASESTTQQADTASTPNNVAVKGAAVYATKGIYLYQNSTFKNTQRLAKYPKAKRISRPMFVVTGYAHSAKGTLRYKVRDVNHGSKTAGKVGYITANQKYVVPVYYKTMPKSRQLTVINPKGVNAYKRVNLTGKVANYKKGTPLVVKKIVKHRLTTRYQLSNGTYITGNKKLVIQVNH</sequence>
<protein>
    <recommendedName>
        <fullName evidence="2">DUF5776 domain-containing protein</fullName>
    </recommendedName>
</protein>
<evidence type="ECO:0000256" key="1">
    <source>
        <dbReference type="SAM" id="MobiDB-lite"/>
    </source>
</evidence>
<feature type="compositionally biased region" description="Low complexity" evidence="1">
    <location>
        <begin position="265"/>
        <end position="278"/>
    </location>
</feature>
<dbReference type="InterPro" id="IPR044081">
    <property type="entry name" value="DUF5776"/>
</dbReference>
<feature type="region of interest" description="Disordered" evidence="1">
    <location>
        <begin position="264"/>
        <end position="309"/>
    </location>
</feature>